<evidence type="ECO:0000256" key="1">
    <source>
        <dbReference type="SAM" id="MobiDB-lite"/>
    </source>
</evidence>
<dbReference type="RefSeq" id="WP_179259854.1">
    <property type="nucleotide sequence ID" value="NZ_CP058601.1"/>
</dbReference>
<dbReference type="KEGG" id="haly:HYG82_04250"/>
<keyword evidence="2" id="KW-0812">Transmembrane</keyword>
<feature type="compositionally biased region" description="Basic residues" evidence="1">
    <location>
        <begin position="1"/>
        <end position="12"/>
    </location>
</feature>
<dbReference type="Proteomes" id="UP000509241">
    <property type="component" value="Chromosome"/>
</dbReference>
<protein>
    <submittedName>
        <fullName evidence="3">Uncharacterized protein</fullName>
    </submittedName>
</protein>
<reference evidence="3 4" key="1">
    <citation type="submission" date="2020-07" db="EMBL/GenBank/DDBJ databases">
        <authorList>
            <person name="Cui H."/>
        </authorList>
    </citation>
    <scope>NUCLEOTIDE SEQUENCE [LARGE SCALE GENOMIC DNA]</scope>
    <source>
        <strain evidence="3 4">YPL8</strain>
    </source>
</reference>
<feature type="transmembrane region" description="Helical" evidence="2">
    <location>
        <begin position="207"/>
        <end position="229"/>
    </location>
</feature>
<keyword evidence="4" id="KW-1185">Reference proteome</keyword>
<feature type="region of interest" description="Disordered" evidence="1">
    <location>
        <begin position="1"/>
        <end position="28"/>
    </location>
</feature>
<organism evidence="3 4">
    <name type="scientific">Natrinema halophilum</name>
    <dbReference type="NCBI Taxonomy" id="1699371"/>
    <lineage>
        <taxon>Archaea</taxon>
        <taxon>Methanobacteriati</taxon>
        <taxon>Methanobacteriota</taxon>
        <taxon>Stenosarchaea group</taxon>
        <taxon>Halobacteria</taxon>
        <taxon>Halobacteriales</taxon>
        <taxon>Natrialbaceae</taxon>
        <taxon>Natrinema</taxon>
    </lineage>
</organism>
<evidence type="ECO:0000313" key="3">
    <source>
        <dbReference type="EMBL" id="QLG48113.1"/>
    </source>
</evidence>
<sequence>MGISRRTLKRLQKSQDTPSEPSTPLSSAVEAGEKIEELQAQRIENLNSTANTIFASLVGGSSIFAGLAALLSFFGSGGGEMISASLLNYITDSPYFISGIVFFGSSVLFTLLAIAPYRYRRGVDQIDLTNARLNKVTSTDQWHREVLDTVIRNIEYNATSITWKVHVLFASVISLVISLFLFAIVVLELLSTLEQNGSYEIPSEVTHGYLVDEGIVTVLFLLIICISYFPVHVQFTPYSITERLVDGDSTDWCQGARKSVFHDPISHFSLLPFTVLIIESVGVYFIFREGMPPGWRLASAIIVGLVLSFLLHIGSHVIQYWIDREPLTVRLEGDSAQPYIELGNNYRDKLNVTGWSIEVAPLPAEQTSEYTFPPKSEVSESDKIKIYGERGESMNDELSIPELSLTERGSGWMEEKYELTVRDSNGHVKQKVVIPS</sequence>
<accession>A0A7D5GM03</accession>
<gene>
    <name evidence="3" type="ORF">HYG82_04250</name>
</gene>
<name>A0A7D5GM03_9EURY</name>
<feature type="transmembrane region" description="Helical" evidence="2">
    <location>
        <begin position="167"/>
        <end position="187"/>
    </location>
</feature>
<dbReference type="AlphaFoldDB" id="A0A7D5GM03"/>
<evidence type="ECO:0000313" key="4">
    <source>
        <dbReference type="Proteomes" id="UP000509241"/>
    </source>
</evidence>
<keyword evidence="2" id="KW-1133">Transmembrane helix</keyword>
<proteinExistence type="predicted"/>
<feature type="compositionally biased region" description="Polar residues" evidence="1">
    <location>
        <begin position="14"/>
        <end position="26"/>
    </location>
</feature>
<keyword evidence="2" id="KW-0472">Membrane</keyword>
<dbReference type="EMBL" id="CP058601">
    <property type="protein sequence ID" value="QLG48113.1"/>
    <property type="molecule type" value="Genomic_DNA"/>
</dbReference>
<evidence type="ECO:0000256" key="2">
    <source>
        <dbReference type="SAM" id="Phobius"/>
    </source>
</evidence>
<dbReference type="GeneID" id="56032475"/>
<feature type="transmembrane region" description="Helical" evidence="2">
    <location>
        <begin position="95"/>
        <end position="115"/>
    </location>
</feature>
<feature type="transmembrane region" description="Helical" evidence="2">
    <location>
        <begin position="299"/>
        <end position="322"/>
    </location>
</feature>
<feature type="transmembrane region" description="Helical" evidence="2">
    <location>
        <begin position="52"/>
        <end position="75"/>
    </location>
</feature>
<feature type="transmembrane region" description="Helical" evidence="2">
    <location>
        <begin position="268"/>
        <end position="287"/>
    </location>
</feature>